<dbReference type="GO" id="GO:0032259">
    <property type="term" value="P:methylation"/>
    <property type="evidence" value="ECO:0007669"/>
    <property type="project" value="UniProtKB-KW"/>
</dbReference>
<dbReference type="Proteomes" id="UP000295765">
    <property type="component" value="Unassembled WGS sequence"/>
</dbReference>
<accession>A0A4R2L8N1</accession>
<dbReference type="Gene3D" id="3.40.50.150">
    <property type="entry name" value="Vaccinia Virus protein VP39"/>
    <property type="match status" value="1"/>
</dbReference>
<dbReference type="EMBL" id="SLWY01000002">
    <property type="protein sequence ID" value="TCO83462.1"/>
    <property type="molecule type" value="Genomic_DNA"/>
</dbReference>
<evidence type="ECO:0000259" key="1">
    <source>
        <dbReference type="Pfam" id="PF08241"/>
    </source>
</evidence>
<evidence type="ECO:0000313" key="3">
    <source>
        <dbReference type="Proteomes" id="UP000295765"/>
    </source>
</evidence>
<dbReference type="AlphaFoldDB" id="A0A4R2L8N1"/>
<dbReference type="InterPro" id="IPR013216">
    <property type="entry name" value="Methyltransf_11"/>
</dbReference>
<feature type="domain" description="Methyltransferase type 11" evidence="1">
    <location>
        <begin position="42"/>
        <end position="128"/>
    </location>
</feature>
<dbReference type="Pfam" id="PF08241">
    <property type="entry name" value="Methyltransf_11"/>
    <property type="match status" value="1"/>
</dbReference>
<sequence>MRSECGPEFTALGGLDAWYRQAFGGRFEAAEREALAQVLPTLFGYHAVCIDVCPAVDWLAASSIRHRCRLGLTRTEVTTLVLAPDAWPLRSDSLDLVVLPHVLESVAAPETVVAELERVLIAEGHAVILGFNPLFDGGLWRLPGAAAGTLPAGVRPLGVALVRDWLRRHGFVVAVPRFYGHWPWRVEHWLGRHPRLAAAWPAPLGACGYLLLAKKRVSTLTLVRPRWRSRRRLIPVAVEGRLLESKRAK</sequence>
<name>A0A4R2L8N1_9GAMM</name>
<organism evidence="2 3">
    <name type="scientific">Plasticicumulans lactativorans</name>
    <dbReference type="NCBI Taxonomy" id="1133106"/>
    <lineage>
        <taxon>Bacteria</taxon>
        <taxon>Pseudomonadati</taxon>
        <taxon>Pseudomonadota</taxon>
        <taxon>Gammaproteobacteria</taxon>
        <taxon>Candidatus Competibacteraceae</taxon>
        <taxon>Plasticicumulans</taxon>
    </lineage>
</organism>
<dbReference type="GO" id="GO:0008757">
    <property type="term" value="F:S-adenosylmethionine-dependent methyltransferase activity"/>
    <property type="evidence" value="ECO:0007669"/>
    <property type="project" value="InterPro"/>
</dbReference>
<dbReference type="RefSeq" id="WP_132538417.1">
    <property type="nucleotide sequence ID" value="NZ_SLWY01000002.1"/>
</dbReference>
<keyword evidence="2" id="KW-0808">Transferase</keyword>
<dbReference type="InterPro" id="IPR029063">
    <property type="entry name" value="SAM-dependent_MTases_sf"/>
</dbReference>
<proteinExistence type="predicted"/>
<gene>
    <name evidence="2" type="ORF">EV699_102169</name>
</gene>
<dbReference type="SUPFAM" id="SSF53335">
    <property type="entry name" value="S-adenosyl-L-methionine-dependent methyltransferases"/>
    <property type="match status" value="1"/>
</dbReference>
<dbReference type="OrthoDB" id="6191410at2"/>
<comment type="caution">
    <text evidence="2">The sequence shown here is derived from an EMBL/GenBank/DDBJ whole genome shotgun (WGS) entry which is preliminary data.</text>
</comment>
<evidence type="ECO:0000313" key="2">
    <source>
        <dbReference type="EMBL" id="TCO83462.1"/>
    </source>
</evidence>
<protein>
    <submittedName>
        <fullName evidence="2">Methyltransferase family protein</fullName>
    </submittedName>
</protein>
<keyword evidence="2" id="KW-0489">Methyltransferase</keyword>
<keyword evidence="3" id="KW-1185">Reference proteome</keyword>
<reference evidence="2 3" key="1">
    <citation type="submission" date="2019-03" db="EMBL/GenBank/DDBJ databases">
        <title>Genomic Encyclopedia of Type Strains, Phase IV (KMG-IV): sequencing the most valuable type-strain genomes for metagenomic binning, comparative biology and taxonomic classification.</title>
        <authorList>
            <person name="Goeker M."/>
        </authorList>
    </citation>
    <scope>NUCLEOTIDE SEQUENCE [LARGE SCALE GENOMIC DNA]</scope>
    <source>
        <strain evidence="2 3">DSM 25287</strain>
    </source>
</reference>